<dbReference type="GO" id="GO:0071555">
    <property type="term" value="P:cell wall organization"/>
    <property type="evidence" value="ECO:0007669"/>
    <property type="project" value="UniProtKB-UniRule"/>
</dbReference>
<dbReference type="GO" id="GO:0008360">
    <property type="term" value="P:regulation of cell shape"/>
    <property type="evidence" value="ECO:0007669"/>
    <property type="project" value="UniProtKB-UniRule"/>
</dbReference>
<evidence type="ECO:0000256" key="3">
    <source>
        <dbReference type="ARBA" id="ARBA00022679"/>
    </source>
</evidence>
<feature type="active site" description="Proton donor/acceptor" evidence="7">
    <location>
        <position position="364"/>
    </location>
</feature>
<dbReference type="PROSITE" id="PS52029">
    <property type="entry name" value="LD_TPASE"/>
    <property type="match status" value="1"/>
</dbReference>
<dbReference type="EMBL" id="WESC01000003">
    <property type="protein sequence ID" value="KAB7741678.1"/>
    <property type="molecule type" value="Genomic_DNA"/>
</dbReference>
<dbReference type="PANTHER" id="PTHR41533:SF2">
    <property type="entry name" value="BLR7131 PROTEIN"/>
    <property type="match status" value="1"/>
</dbReference>
<protein>
    <submittedName>
        <fullName evidence="9">L,D-transpeptidase family protein</fullName>
    </submittedName>
</protein>
<dbReference type="SUPFAM" id="SSF141523">
    <property type="entry name" value="L,D-transpeptidase catalytic domain-like"/>
    <property type="match status" value="1"/>
</dbReference>
<evidence type="ECO:0000256" key="4">
    <source>
        <dbReference type="ARBA" id="ARBA00022960"/>
    </source>
</evidence>
<evidence type="ECO:0000256" key="2">
    <source>
        <dbReference type="ARBA" id="ARBA00005992"/>
    </source>
</evidence>
<dbReference type="InterPro" id="IPR005490">
    <property type="entry name" value="LD_TPept_cat_dom"/>
</dbReference>
<keyword evidence="5 7" id="KW-0573">Peptidoglycan synthesis</keyword>
<name>A0A6N6VJS9_9HYPH</name>
<dbReference type="Pfam" id="PF01471">
    <property type="entry name" value="PG_binding_1"/>
    <property type="match status" value="1"/>
</dbReference>
<dbReference type="Gene3D" id="2.40.440.10">
    <property type="entry name" value="L,D-transpeptidase catalytic domain-like"/>
    <property type="match status" value="1"/>
</dbReference>
<gene>
    <name evidence="9" type="ORF">F2P47_04540</name>
</gene>
<keyword evidence="4 7" id="KW-0133">Cell shape</keyword>
<evidence type="ECO:0000256" key="6">
    <source>
        <dbReference type="ARBA" id="ARBA00023316"/>
    </source>
</evidence>
<evidence type="ECO:0000313" key="9">
    <source>
        <dbReference type="EMBL" id="KAB7741678.1"/>
    </source>
</evidence>
<dbReference type="Proteomes" id="UP000468901">
    <property type="component" value="Unassembled WGS sequence"/>
</dbReference>
<reference evidence="9 10" key="1">
    <citation type="submission" date="2019-09" db="EMBL/GenBank/DDBJ databases">
        <title>Parvibaculum sedimenti sp. nov., isolated from sediment.</title>
        <authorList>
            <person name="Wang Y."/>
        </authorList>
    </citation>
    <scope>NUCLEOTIDE SEQUENCE [LARGE SCALE GENOMIC DNA]</scope>
    <source>
        <strain evidence="9 10">HXT-9</strain>
    </source>
</reference>
<evidence type="ECO:0000256" key="1">
    <source>
        <dbReference type="ARBA" id="ARBA00004752"/>
    </source>
</evidence>
<proteinExistence type="inferred from homology"/>
<accession>A0A6N6VJS9</accession>
<dbReference type="Pfam" id="PF20142">
    <property type="entry name" value="Scaffold"/>
    <property type="match status" value="1"/>
</dbReference>
<dbReference type="GO" id="GO:0009252">
    <property type="term" value="P:peptidoglycan biosynthetic process"/>
    <property type="evidence" value="ECO:0007669"/>
    <property type="project" value="UniProtKB-UniPathway"/>
</dbReference>
<sequence>MSAGLRTEIRTDDLQRLYSGAQGPCLWSSQNAAALIATLSKAGEQGLDPGIFHLGDIARLHGSPTDAALRDLLLSDDALRYARIMTRGQVDPTTVDSDIDFDIYPGDVLPGLKTALTDGDVSTWLAGLPPQQPQYAALIGLLAHYRALAAQGGWHMIDPPETSVKPGKSSPLVATLRQRLAAEGYLANAEGSDVLTGDVLAALKQFQERHGLDDDGALGKKTAAALNVSAAARAEQIALNLERWRQLSRGIPPTRIEVNTASATAALIVDQKPVLRMRTVVGARKTPTPLVRSDIRAVVVNPPWVVPVSIVRKEIMPALRRNPDYLEAHNMEWKNGQIVQAPGPKNSLGRIKFELHSAFDVYLHDTPARSLFNKADRDARARSHGCVRLEKPLDLAEKLLKANVNWPRERIEAAIEEGATQRVQMATDIPVVIAYWTAFADEDGAAEFREDIYGRDARLAAALPHGGEAAPAPGMGPVSMAPVSGAKVGACMA</sequence>
<feature type="domain" description="L,D-TPase catalytic" evidence="8">
    <location>
        <begin position="254"/>
        <end position="414"/>
    </location>
</feature>
<keyword evidence="10" id="KW-1185">Reference proteome</keyword>
<dbReference type="GO" id="GO:0004180">
    <property type="term" value="F:carboxypeptidase activity"/>
    <property type="evidence" value="ECO:0007669"/>
    <property type="project" value="UniProtKB-ARBA"/>
</dbReference>
<dbReference type="GO" id="GO:0016740">
    <property type="term" value="F:transferase activity"/>
    <property type="evidence" value="ECO:0007669"/>
    <property type="project" value="UniProtKB-KW"/>
</dbReference>
<dbReference type="Pfam" id="PF03734">
    <property type="entry name" value="YkuD"/>
    <property type="match status" value="1"/>
</dbReference>
<keyword evidence="6 7" id="KW-0961">Cell wall biogenesis/degradation</keyword>
<dbReference type="InterPro" id="IPR052905">
    <property type="entry name" value="LD-transpeptidase_YkuD-like"/>
</dbReference>
<comment type="pathway">
    <text evidence="1 7">Cell wall biogenesis; peptidoglycan biosynthesis.</text>
</comment>
<dbReference type="InterPro" id="IPR038063">
    <property type="entry name" value="Transpep_catalytic_dom"/>
</dbReference>
<dbReference type="RefSeq" id="WP_152214981.1">
    <property type="nucleotide sequence ID" value="NZ_WESC01000003.1"/>
</dbReference>
<comment type="similarity">
    <text evidence="2">Belongs to the YkuD family.</text>
</comment>
<dbReference type="InterPro" id="IPR036365">
    <property type="entry name" value="PGBD-like_sf"/>
</dbReference>
<feature type="active site" description="Nucleophile" evidence="7">
    <location>
        <position position="386"/>
    </location>
</feature>
<dbReference type="UniPathway" id="UPA00219"/>
<keyword evidence="3" id="KW-0808">Transferase</keyword>
<evidence type="ECO:0000313" key="10">
    <source>
        <dbReference type="Proteomes" id="UP000468901"/>
    </source>
</evidence>
<dbReference type="InterPro" id="IPR045380">
    <property type="entry name" value="LD_TPept_scaffold_dom"/>
</dbReference>
<dbReference type="InterPro" id="IPR036366">
    <property type="entry name" value="PGBDSf"/>
</dbReference>
<dbReference type="InterPro" id="IPR002477">
    <property type="entry name" value="Peptidoglycan-bd-like"/>
</dbReference>
<organism evidence="9 10">
    <name type="scientific">Parvibaculum sedimenti</name>
    <dbReference type="NCBI Taxonomy" id="2608632"/>
    <lineage>
        <taxon>Bacteria</taxon>
        <taxon>Pseudomonadati</taxon>
        <taxon>Pseudomonadota</taxon>
        <taxon>Alphaproteobacteria</taxon>
        <taxon>Hyphomicrobiales</taxon>
        <taxon>Parvibaculaceae</taxon>
        <taxon>Parvibaculum</taxon>
    </lineage>
</organism>
<dbReference type="CDD" id="cd16913">
    <property type="entry name" value="YkuD_like"/>
    <property type="match status" value="1"/>
</dbReference>
<evidence type="ECO:0000256" key="7">
    <source>
        <dbReference type="PROSITE-ProRule" id="PRU01373"/>
    </source>
</evidence>
<evidence type="ECO:0000256" key="5">
    <source>
        <dbReference type="ARBA" id="ARBA00022984"/>
    </source>
</evidence>
<evidence type="ECO:0000259" key="8">
    <source>
        <dbReference type="PROSITE" id="PS52029"/>
    </source>
</evidence>
<dbReference type="Gene3D" id="1.10.101.10">
    <property type="entry name" value="PGBD-like superfamily/PGBD"/>
    <property type="match status" value="1"/>
</dbReference>
<dbReference type="AlphaFoldDB" id="A0A6N6VJS9"/>
<dbReference type="SUPFAM" id="SSF47090">
    <property type="entry name" value="PGBD-like"/>
    <property type="match status" value="1"/>
</dbReference>
<comment type="caution">
    <text evidence="9">The sequence shown here is derived from an EMBL/GenBank/DDBJ whole genome shotgun (WGS) entry which is preliminary data.</text>
</comment>
<dbReference type="PANTHER" id="PTHR41533">
    <property type="entry name" value="L,D-TRANSPEPTIDASE HI_1667-RELATED"/>
    <property type="match status" value="1"/>
</dbReference>